<feature type="domain" description="HTH marR-type" evidence="1">
    <location>
        <begin position="1"/>
        <end position="47"/>
    </location>
</feature>
<name>A0ABW0V2E6_9ACTN</name>
<dbReference type="RefSeq" id="WP_346141077.1">
    <property type="nucleotide sequence ID" value="NZ_BAAAUA010000002.1"/>
</dbReference>
<dbReference type="SUPFAM" id="SSF46785">
    <property type="entry name" value="Winged helix' DNA-binding domain"/>
    <property type="match status" value="1"/>
</dbReference>
<evidence type="ECO:0000259" key="1">
    <source>
        <dbReference type="PROSITE" id="PS50995"/>
    </source>
</evidence>
<protein>
    <submittedName>
        <fullName evidence="2">MarR family transcriptional regulator</fullName>
    </submittedName>
</protein>
<dbReference type="Gene3D" id="1.10.10.10">
    <property type="entry name" value="Winged helix-like DNA-binding domain superfamily/Winged helix DNA-binding domain"/>
    <property type="match status" value="1"/>
</dbReference>
<accession>A0ABW0V2E6</accession>
<dbReference type="PROSITE" id="PS50995">
    <property type="entry name" value="HTH_MARR_2"/>
    <property type="match status" value="1"/>
</dbReference>
<dbReference type="Proteomes" id="UP001596066">
    <property type="component" value="Unassembled WGS sequence"/>
</dbReference>
<dbReference type="EMBL" id="JBHSOC010000001">
    <property type="protein sequence ID" value="MFC5639772.1"/>
    <property type="molecule type" value="Genomic_DNA"/>
</dbReference>
<keyword evidence="3" id="KW-1185">Reference proteome</keyword>
<evidence type="ECO:0000313" key="3">
    <source>
        <dbReference type="Proteomes" id="UP001596066"/>
    </source>
</evidence>
<dbReference type="Pfam" id="PF12802">
    <property type="entry name" value="MarR_2"/>
    <property type="match status" value="1"/>
</dbReference>
<reference evidence="3" key="1">
    <citation type="journal article" date="2019" name="Int. J. Syst. Evol. Microbiol.">
        <title>The Global Catalogue of Microorganisms (GCM) 10K type strain sequencing project: providing services to taxonomists for standard genome sequencing and annotation.</title>
        <authorList>
            <consortium name="The Broad Institute Genomics Platform"/>
            <consortium name="The Broad Institute Genome Sequencing Center for Infectious Disease"/>
            <person name="Wu L."/>
            <person name="Ma J."/>
        </authorList>
    </citation>
    <scope>NUCLEOTIDE SEQUENCE [LARGE SCALE GENOMIC DNA]</scope>
    <source>
        <strain evidence="3">CGMCC 4.1622</strain>
    </source>
</reference>
<proteinExistence type="predicted"/>
<sequence>MADRASTSLSRLSHLVKRLENRGFVRREPDPCDGRFTNAVLLPDGMA</sequence>
<organism evidence="2 3">
    <name type="scientific">Kitasatospora cinereorecta</name>
    <dbReference type="NCBI Taxonomy" id="285560"/>
    <lineage>
        <taxon>Bacteria</taxon>
        <taxon>Bacillati</taxon>
        <taxon>Actinomycetota</taxon>
        <taxon>Actinomycetes</taxon>
        <taxon>Kitasatosporales</taxon>
        <taxon>Streptomycetaceae</taxon>
        <taxon>Kitasatospora</taxon>
    </lineage>
</organism>
<dbReference type="InterPro" id="IPR036388">
    <property type="entry name" value="WH-like_DNA-bd_sf"/>
</dbReference>
<gene>
    <name evidence="2" type="ORF">ACFPZF_00165</name>
</gene>
<comment type="caution">
    <text evidence="2">The sequence shown here is derived from an EMBL/GenBank/DDBJ whole genome shotgun (WGS) entry which is preliminary data.</text>
</comment>
<evidence type="ECO:0000313" key="2">
    <source>
        <dbReference type="EMBL" id="MFC5639772.1"/>
    </source>
</evidence>
<dbReference type="InterPro" id="IPR036390">
    <property type="entry name" value="WH_DNA-bd_sf"/>
</dbReference>
<dbReference type="InterPro" id="IPR000835">
    <property type="entry name" value="HTH_MarR-typ"/>
</dbReference>